<organism evidence="1 2">
    <name type="scientific">Chitinophaga solisilvae</name>
    <dbReference type="NCBI Taxonomy" id="1233460"/>
    <lineage>
        <taxon>Bacteria</taxon>
        <taxon>Pseudomonadati</taxon>
        <taxon>Bacteroidota</taxon>
        <taxon>Chitinophagia</taxon>
        <taxon>Chitinophagales</taxon>
        <taxon>Chitinophagaceae</taxon>
        <taxon>Chitinophaga</taxon>
    </lineage>
</organism>
<comment type="caution">
    <text evidence="1">The sequence shown here is derived from an EMBL/GenBank/DDBJ whole genome shotgun (WGS) entry which is preliminary data.</text>
</comment>
<dbReference type="Proteomes" id="UP000281028">
    <property type="component" value="Unassembled WGS sequence"/>
</dbReference>
<proteinExistence type="predicted"/>
<dbReference type="EMBL" id="RIAR02000001">
    <property type="protein sequence ID" value="NSL88752.1"/>
    <property type="molecule type" value="Genomic_DNA"/>
</dbReference>
<evidence type="ECO:0000313" key="2">
    <source>
        <dbReference type="Proteomes" id="UP000281028"/>
    </source>
</evidence>
<name>A0A3S1AUX0_9BACT</name>
<dbReference type="RefSeq" id="WP_127043763.1">
    <property type="nucleotide sequence ID" value="NZ_JAABOK010000021.1"/>
</dbReference>
<keyword evidence="2" id="KW-1185">Reference proteome</keyword>
<sequence length="226" mass="26353">MTKTIDFPNIGYTIQWLFKDEDNDIYSDYNTIGVAHERIYEDLHIILTQFMESRLLLPVQLTQTGNFGCAGLQTDQIVEEIRQLVRSRIITQQLDIYGYGYVKMPGGEEIMQPDLIQLTDFRFTERSFKITTFKNVWTPVATHDEDNFSWQIDLAELNAPRLEHCLSAIYHKIKLPVTPGPEEEIRSHPIWQKGFKLFPSREIIESAYNEDPPPPNFDIAKYLLPK</sequence>
<evidence type="ECO:0000313" key="1">
    <source>
        <dbReference type="EMBL" id="NSL88752.1"/>
    </source>
</evidence>
<reference evidence="1" key="1">
    <citation type="submission" date="2020-05" db="EMBL/GenBank/DDBJ databases">
        <title>Chitinophaga laudate sp. nov., isolated from a tropical peat swamp.</title>
        <authorList>
            <person name="Goh C.B.S."/>
            <person name="Lee M.S."/>
            <person name="Parimannan S."/>
            <person name="Pasbakhsh P."/>
            <person name="Yule C.M."/>
            <person name="Rajandas H."/>
            <person name="Loke S."/>
            <person name="Croft L."/>
            <person name="Tan J.B.L."/>
        </authorList>
    </citation>
    <scope>NUCLEOTIDE SEQUENCE</scope>
    <source>
        <strain evidence="1">Mgbs1</strain>
    </source>
</reference>
<dbReference type="OrthoDB" id="648409at2"/>
<accession>A0A3S1AUX0</accession>
<gene>
    <name evidence="1" type="ORF">ECE50_018060</name>
</gene>
<protein>
    <submittedName>
        <fullName evidence="1">Uncharacterized protein</fullName>
    </submittedName>
</protein>
<dbReference type="AlphaFoldDB" id="A0A3S1AUX0"/>